<name>X0YQR3_9ZZZZ</name>
<proteinExistence type="predicted"/>
<dbReference type="EMBL" id="BARS01053337">
    <property type="protein sequence ID" value="GAG50773.1"/>
    <property type="molecule type" value="Genomic_DNA"/>
</dbReference>
<organism evidence="3">
    <name type="scientific">marine sediment metagenome</name>
    <dbReference type="NCBI Taxonomy" id="412755"/>
    <lineage>
        <taxon>unclassified sequences</taxon>
        <taxon>metagenomes</taxon>
        <taxon>ecological metagenomes</taxon>
    </lineage>
</organism>
<evidence type="ECO:0000256" key="1">
    <source>
        <dbReference type="ARBA" id="ARBA00022563"/>
    </source>
</evidence>
<dbReference type="Pfam" id="PF01227">
    <property type="entry name" value="GTP_cyclohydroI"/>
    <property type="match status" value="1"/>
</dbReference>
<reference evidence="3" key="1">
    <citation type="journal article" date="2014" name="Front. Microbiol.">
        <title>High frequency of phylogenetically diverse reductive dehalogenase-homologous genes in deep subseafloor sedimentary metagenomes.</title>
        <authorList>
            <person name="Kawai M."/>
            <person name="Futagami T."/>
            <person name="Toyoda A."/>
            <person name="Takaki Y."/>
            <person name="Nishi S."/>
            <person name="Hori S."/>
            <person name="Arai W."/>
            <person name="Tsubouchi T."/>
            <person name="Morono Y."/>
            <person name="Uchiyama I."/>
            <person name="Ito T."/>
            <person name="Fujiyama A."/>
            <person name="Inagaki F."/>
            <person name="Takami H."/>
        </authorList>
    </citation>
    <scope>NUCLEOTIDE SEQUENCE</scope>
    <source>
        <strain evidence="3">Expedition CK06-06</strain>
    </source>
</reference>
<comment type="caution">
    <text evidence="3">The sequence shown here is derived from an EMBL/GenBank/DDBJ whole genome shotgun (WGS) entry which is preliminary data.</text>
</comment>
<accession>X0YQR3</accession>
<evidence type="ECO:0000313" key="3">
    <source>
        <dbReference type="EMBL" id="GAG50773.1"/>
    </source>
</evidence>
<dbReference type="FunFam" id="1.10.286.10:FF:000001">
    <property type="entry name" value="GTP cyclohydrolase 1"/>
    <property type="match status" value="1"/>
</dbReference>
<keyword evidence="1" id="KW-0554">One-carbon metabolism</keyword>
<feature type="non-terminal residue" evidence="3">
    <location>
        <position position="173"/>
    </location>
</feature>
<dbReference type="AlphaFoldDB" id="X0YQR3"/>
<sequence>MSKRTITWREFRNLVKKLEQKIIESGKWKSIKDVYGIPRGGQYVALMFSEISKIPLTNEITKSTLVIDDICDSGTTLAKYTDKGLCTATLFFKPHSTIKPHFFVEETKDWVVFPWEQAKSETVEDNVRRILELIGENPNRKGLIDTPKRVAKMYSQLFFGYDKDKKPGITTFP</sequence>
<dbReference type="GO" id="GO:0006730">
    <property type="term" value="P:one-carbon metabolic process"/>
    <property type="evidence" value="ECO:0007669"/>
    <property type="project" value="UniProtKB-KW"/>
</dbReference>
<dbReference type="Gene3D" id="1.10.286.10">
    <property type="match status" value="1"/>
</dbReference>
<feature type="domain" description="GTP cyclohydrolase I" evidence="2">
    <location>
        <begin position="124"/>
        <end position="165"/>
    </location>
</feature>
<protein>
    <recommendedName>
        <fullName evidence="2">GTP cyclohydrolase I domain-containing protein</fullName>
    </recommendedName>
</protein>
<dbReference type="InterPro" id="IPR043134">
    <property type="entry name" value="GTP-CH-I_N"/>
</dbReference>
<dbReference type="Gene3D" id="3.40.50.2020">
    <property type="match status" value="1"/>
</dbReference>
<dbReference type="InterPro" id="IPR029057">
    <property type="entry name" value="PRTase-like"/>
</dbReference>
<evidence type="ECO:0000259" key="2">
    <source>
        <dbReference type="Pfam" id="PF01227"/>
    </source>
</evidence>
<dbReference type="InterPro" id="IPR020602">
    <property type="entry name" value="GTP_CycHdrlase_I_dom"/>
</dbReference>
<gene>
    <name evidence="3" type="ORF">S01H1_79168</name>
</gene>
<dbReference type="SUPFAM" id="SSF55620">
    <property type="entry name" value="Tetrahydrobiopterin biosynthesis enzymes-like"/>
    <property type="match status" value="1"/>
</dbReference>
<dbReference type="SUPFAM" id="SSF53271">
    <property type="entry name" value="PRTase-like"/>
    <property type="match status" value="1"/>
</dbReference>